<dbReference type="RefSeq" id="WP_056954277.1">
    <property type="nucleotide sequence ID" value="NZ_AZFK01000021.1"/>
</dbReference>
<dbReference type="SUPFAM" id="SSF53850">
    <property type="entry name" value="Periplasmic binding protein-like II"/>
    <property type="match status" value="1"/>
</dbReference>
<keyword evidence="10 12" id="KW-0564">Palmitate</keyword>
<gene>
    <name evidence="14" type="ORF">FC43_GL001193</name>
</gene>
<comment type="similarity">
    <text evidence="3 12">Belongs to the PstS family.</text>
</comment>
<dbReference type="CDD" id="cd13653">
    <property type="entry name" value="PBP2_phosphate_like_1"/>
    <property type="match status" value="1"/>
</dbReference>
<dbReference type="InterPro" id="IPR050811">
    <property type="entry name" value="Phosphate_ABC_transporter"/>
</dbReference>
<dbReference type="NCBIfam" id="TIGR02136">
    <property type="entry name" value="ptsS_2"/>
    <property type="match status" value="1"/>
</dbReference>
<dbReference type="InterPro" id="IPR024370">
    <property type="entry name" value="PBP_domain"/>
</dbReference>
<comment type="function">
    <text evidence="12">Involved in the system for phosphate transport across the cytoplasmic membrane.</text>
</comment>
<comment type="subunit">
    <text evidence="4 12">The complex is composed of two ATP-binding proteins (PstB), two transmembrane proteins (PstC and PstA) and a solute-binding protein (PstS).</text>
</comment>
<comment type="function">
    <text evidence="1">Part of the ABC transporter complex PstSACB involved in phosphate import.</text>
</comment>
<keyword evidence="9" id="KW-0472">Membrane</keyword>
<keyword evidence="5 12" id="KW-0813">Transport</keyword>
<proteinExistence type="inferred from homology"/>
<comment type="subcellular location">
    <subcellularLocation>
        <location evidence="2 12">Cell membrane</location>
        <topology evidence="2 12">Lipid-anchor</topology>
    </subcellularLocation>
</comment>
<keyword evidence="11 12" id="KW-0449">Lipoprotein</keyword>
<evidence type="ECO:0000313" key="15">
    <source>
        <dbReference type="Proteomes" id="UP000050816"/>
    </source>
</evidence>
<dbReference type="Pfam" id="PF12849">
    <property type="entry name" value="PBP_like_2"/>
    <property type="match status" value="1"/>
</dbReference>
<evidence type="ECO:0000256" key="3">
    <source>
        <dbReference type="ARBA" id="ARBA00008725"/>
    </source>
</evidence>
<evidence type="ECO:0000256" key="1">
    <source>
        <dbReference type="ARBA" id="ARBA00002841"/>
    </source>
</evidence>
<organism evidence="14 15">
    <name type="scientific">Limosilactobacillus ingluviei DSM 15946</name>
    <dbReference type="NCBI Taxonomy" id="1423760"/>
    <lineage>
        <taxon>Bacteria</taxon>
        <taxon>Bacillati</taxon>
        <taxon>Bacillota</taxon>
        <taxon>Bacilli</taxon>
        <taxon>Lactobacillales</taxon>
        <taxon>Lactobacillaceae</taxon>
        <taxon>Limosilactobacillus</taxon>
    </lineage>
</organism>
<evidence type="ECO:0000256" key="7">
    <source>
        <dbReference type="ARBA" id="ARBA00022592"/>
    </source>
</evidence>
<dbReference type="Proteomes" id="UP000050816">
    <property type="component" value="Unassembled WGS sequence"/>
</dbReference>
<evidence type="ECO:0000313" key="14">
    <source>
        <dbReference type="EMBL" id="KRL91296.1"/>
    </source>
</evidence>
<evidence type="ECO:0000256" key="6">
    <source>
        <dbReference type="ARBA" id="ARBA00022475"/>
    </source>
</evidence>
<dbReference type="PATRIC" id="fig|1423760.3.peg.1261"/>
<evidence type="ECO:0000256" key="2">
    <source>
        <dbReference type="ARBA" id="ARBA00004193"/>
    </source>
</evidence>
<keyword evidence="8" id="KW-0732">Signal</keyword>
<evidence type="ECO:0000256" key="11">
    <source>
        <dbReference type="ARBA" id="ARBA00023288"/>
    </source>
</evidence>
<dbReference type="Gene3D" id="3.40.190.10">
    <property type="entry name" value="Periplasmic binding protein-like II"/>
    <property type="match status" value="2"/>
</dbReference>
<reference evidence="14 15" key="1">
    <citation type="journal article" date="2015" name="Genome Announc.">
        <title>Expanding the biotechnology potential of lactobacilli through comparative genomics of 213 strains and associated genera.</title>
        <authorList>
            <person name="Sun Z."/>
            <person name="Harris H.M."/>
            <person name="McCann A."/>
            <person name="Guo C."/>
            <person name="Argimon S."/>
            <person name="Zhang W."/>
            <person name="Yang X."/>
            <person name="Jeffery I.B."/>
            <person name="Cooney J.C."/>
            <person name="Kagawa T.F."/>
            <person name="Liu W."/>
            <person name="Song Y."/>
            <person name="Salvetti E."/>
            <person name="Wrobel A."/>
            <person name="Rasinkangas P."/>
            <person name="Parkhill J."/>
            <person name="Rea M.C."/>
            <person name="O'Sullivan O."/>
            <person name="Ritari J."/>
            <person name="Douillard F.P."/>
            <person name="Paul Ross R."/>
            <person name="Yang R."/>
            <person name="Briner A.E."/>
            <person name="Felis G.E."/>
            <person name="de Vos W.M."/>
            <person name="Barrangou R."/>
            <person name="Klaenhammer T.R."/>
            <person name="Caufield P.W."/>
            <person name="Cui Y."/>
            <person name="Zhang H."/>
            <person name="O'Toole P.W."/>
        </authorList>
    </citation>
    <scope>NUCLEOTIDE SEQUENCE [LARGE SCALE GENOMIC DNA]</scope>
    <source>
        <strain evidence="14 15">DSM 15946</strain>
    </source>
</reference>
<evidence type="ECO:0000256" key="8">
    <source>
        <dbReference type="ARBA" id="ARBA00022729"/>
    </source>
</evidence>
<keyword evidence="6 12" id="KW-1003">Cell membrane</keyword>
<keyword evidence="7 12" id="KW-0592">Phosphate transport</keyword>
<accession>A0A0R1UD05</accession>
<feature type="domain" description="PBP" evidence="13">
    <location>
        <begin position="31"/>
        <end position="258"/>
    </location>
</feature>
<evidence type="ECO:0000259" key="13">
    <source>
        <dbReference type="Pfam" id="PF12849"/>
    </source>
</evidence>
<dbReference type="GO" id="GO:0006817">
    <property type="term" value="P:phosphate ion transport"/>
    <property type="evidence" value="ECO:0007669"/>
    <property type="project" value="UniProtKB-UniRule"/>
</dbReference>
<evidence type="ECO:0000256" key="10">
    <source>
        <dbReference type="ARBA" id="ARBA00023139"/>
    </source>
</evidence>
<comment type="caution">
    <text evidence="14">The sequence shown here is derived from an EMBL/GenBank/DDBJ whole genome shotgun (WGS) entry which is preliminary data.</text>
</comment>
<dbReference type="PANTHER" id="PTHR30570:SF4">
    <property type="entry name" value="PHOSPHATE-BINDING PROTEIN PSTS 1"/>
    <property type="match status" value="1"/>
</dbReference>
<name>A0A0R1UD05_9LACO</name>
<dbReference type="AlphaFoldDB" id="A0A0R1UD05"/>
<evidence type="ECO:0000256" key="12">
    <source>
        <dbReference type="RuleBase" id="RU367119"/>
    </source>
</evidence>
<dbReference type="EMBL" id="AZFK01000021">
    <property type="protein sequence ID" value="KRL91296.1"/>
    <property type="molecule type" value="Genomic_DNA"/>
</dbReference>
<evidence type="ECO:0000256" key="4">
    <source>
        <dbReference type="ARBA" id="ARBA00011529"/>
    </source>
</evidence>
<dbReference type="InterPro" id="IPR011862">
    <property type="entry name" value="Phos-bd"/>
</dbReference>
<dbReference type="PANTHER" id="PTHR30570">
    <property type="entry name" value="PERIPLASMIC PHOSPHATE BINDING COMPONENT OF PHOSPHATE ABC TRANSPORTER"/>
    <property type="match status" value="1"/>
</dbReference>
<protein>
    <recommendedName>
        <fullName evidence="12">Phosphate-binding protein</fullName>
    </recommendedName>
</protein>
<dbReference type="GO" id="GO:0042301">
    <property type="term" value="F:phosphate ion binding"/>
    <property type="evidence" value="ECO:0007669"/>
    <property type="project" value="UniProtKB-UniRule"/>
</dbReference>
<evidence type="ECO:0000256" key="5">
    <source>
        <dbReference type="ARBA" id="ARBA00022448"/>
    </source>
</evidence>
<dbReference type="GO" id="GO:0005886">
    <property type="term" value="C:plasma membrane"/>
    <property type="evidence" value="ECO:0007669"/>
    <property type="project" value="UniProtKB-SubCell"/>
</dbReference>
<sequence>MKKGWLAFLVIVVGLLGWGAWSAHSSGQLKQAKVTNVGSTALQPLAEAAVPGFNQQHPRVNVTIQGGGSGTGLSQVQAGAVDLGSSDVYAEQKKGIDATKLEDHIVAVAGIVPIVNPKLKVNNLTTDQLRRIFTGEITNWQAVGGPDEKITIINRADGSGTRLAFEDLILKGQAPKPAQEQDSNGTVKQIVANTPGAISYVALPYVNSTVKTLTLNGVKATAANIQTNRWPLWSYEHVYLRKNASPAARAFVKYLTSPTVQQTLVPKAHYVSVDEMQVHRDAHGKLSPVKGK</sequence>
<evidence type="ECO:0000256" key="9">
    <source>
        <dbReference type="ARBA" id="ARBA00023136"/>
    </source>
</evidence>